<feature type="domain" description="C2H2-type" evidence="7">
    <location>
        <begin position="357"/>
        <end position="384"/>
    </location>
</feature>
<organism evidence="8 9">
    <name type="scientific">Elysia crispata</name>
    <name type="common">lettuce slug</name>
    <dbReference type="NCBI Taxonomy" id="231223"/>
    <lineage>
        <taxon>Eukaryota</taxon>
        <taxon>Metazoa</taxon>
        <taxon>Spiralia</taxon>
        <taxon>Lophotrochozoa</taxon>
        <taxon>Mollusca</taxon>
        <taxon>Gastropoda</taxon>
        <taxon>Heterobranchia</taxon>
        <taxon>Euthyneura</taxon>
        <taxon>Panpulmonata</taxon>
        <taxon>Sacoglossa</taxon>
        <taxon>Placobranchoidea</taxon>
        <taxon>Plakobranchidae</taxon>
        <taxon>Elysia</taxon>
    </lineage>
</organism>
<dbReference type="SUPFAM" id="SSF57667">
    <property type="entry name" value="beta-beta-alpha zinc fingers"/>
    <property type="match status" value="4"/>
</dbReference>
<dbReference type="PROSITE" id="PS50157">
    <property type="entry name" value="ZINC_FINGER_C2H2_2"/>
    <property type="match status" value="3"/>
</dbReference>
<dbReference type="GO" id="GO:0008270">
    <property type="term" value="F:zinc ion binding"/>
    <property type="evidence" value="ECO:0007669"/>
    <property type="project" value="UniProtKB-KW"/>
</dbReference>
<comment type="caution">
    <text evidence="8">The sequence shown here is derived from an EMBL/GenBank/DDBJ whole genome shotgun (WGS) entry which is preliminary data.</text>
</comment>
<reference evidence="8" key="1">
    <citation type="journal article" date="2023" name="G3 (Bethesda)">
        <title>A reference genome for the long-term kleptoplast-retaining sea slug Elysia crispata morphotype clarki.</title>
        <authorList>
            <person name="Eastman K.E."/>
            <person name="Pendleton A.L."/>
            <person name="Shaikh M.A."/>
            <person name="Suttiyut T."/>
            <person name="Ogas R."/>
            <person name="Tomko P."/>
            <person name="Gavelis G."/>
            <person name="Widhalm J.R."/>
            <person name="Wisecaver J.H."/>
        </authorList>
    </citation>
    <scope>NUCLEOTIDE SEQUENCE</scope>
    <source>
        <strain evidence="8">ECLA1</strain>
    </source>
</reference>
<dbReference type="PANTHER" id="PTHR24403:SF67">
    <property type="entry name" value="FI01116P-RELATED"/>
    <property type="match status" value="1"/>
</dbReference>
<evidence type="ECO:0000313" key="8">
    <source>
        <dbReference type="EMBL" id="KAK3764683.1"/>
    </source>
</evidence>
<evidence type="ECO:0000256" key="2">
    <source>
        <dbReference type="ARBA" id="ARBA00022737"/>
    </source>
</evidence>
<feature type="region of interest" description="Disordered" evidence="6">
    <location>
        <begin position="220"/>
        <end position="246"/>
    </location>
</feature>
<evidence type="ECO:0000313" key="9">
    <source>
        <dbReference type="Proteomes" id="UP001283361"/>
    </source>
</evidence>
<evidence type="ECO:0000256" key="5">
    <source>
        <dbReference type="PROSITE-ProRule" id="PRU00042"/>
    </source>
</evidence>
<dbReference type="PROSITE" id="PS00028">
    <property type="entry name" value="ZINC_FINGER_C2H2_1"/>
    <property type="match status" value="2"/>
</dbReference>
<dbReference type="Gene3D" id="3.30.160.60">
    <property type="entry name" value="Classic Zinc Finger"/>
    <property type="match status" value="4"/>
</dbReference>
<dbReference type="GO" id="GO:0005634">
    <property type="term" value="C:nucleus"/>
    <property type="evidence" value="ECO:0007669"/>
    <property type="project" value="TreeGrafter"/>
</dbReference>
<keyword evidence="3 5" id="KW-0863">Zinc-finger</keyword>
<evidence type="ECO:0000256" key="1">
    <source>
        <dbReference type="ARBA" id="ARBA00022723"/>
    </source>
</evidence>
<dbReference type="Proteomes" id="UP001283361">
    <property type="component" value="Unassembled WGS sequence"/>
</dbReference>
<keyword evidence="9" id="KW-1185">Reference proteome</keyword>
<dbReference type="SMART" id="SM00355">
    <property type="entry name" value="ZnF_C2H2"/>
    <property type="match status" value="9"/>
</dbReference>
<keyword evidence="1" id="KW-0479">Metal-binding</keyword>
<accession>A0AAE1DCT9</accession>
<keyword evidence="2" id="KW-0677">Repeat</keyword>
<dbReference type="InterPro" id="IPR036236">
    <property type="entry name" value="Znf_C2H2_sf"/>
</dbReference>
<evidence type="ECO:0000256" key="4">
    <source>
        <dbReference type="ARBA" id="ARBA00022833"/>
    </source>
</evidence>
<dbReference type="GO" id="GO:0045944">
    <property type="term" value="P:positive regulation of transcription by RNA polymerase II"/>
    <property type="evidence" value="ECO:0007669"/>
    <property type="project" value="TreeGrafter"/>
</dbReference>
<protein>
    <recommendedName>
        <fullName evidence="7">C2H2-type domain-containing protein</fullName>
    </recommendedName>
</protein>
<feature type="domain" description="C2H2-type" evidence="7">
    <location>
        <begin position="414"/>
        <end position="443"/>
    </location>
</feature>
<name>A0AAE1DCT9_9GAST</name>
<dbReference type="PANTHER" id="PTHR24403">
    <property type="entry name" value="ZINC FINGER PROTEIN"/>
    <property type="match status" value="1"/>
</dbReference>
<feature type="compositionally biased region" description="Polar residues" evidence="6">
    <location>
        <begin position="649"/>
        <end position="672"/>
    </location>
</feature>
<proteinExistence type="predicted"/>
<evidence type="ECO:0000259" key="7">
    <source>
        <dbReference type="PROSITE" id="PS50157"/>
    </source>
</evidence>
<dbReference type="InterPro" id="IPR050688">
    <property type="entry name" value="Zinc_finger/UBP_domain"/>
</dbReference>
<feature type="domain" description="C2H2-type" evidence="7">
    <location>
        <begin position="322"/>
        <end position="350"/>
    </location>
</feature>
<dbReference type="EMBL" id="JAWDGP010004413">
    <property type="protein sequence ID" value="KAK3764683.1"/>
    <property type="molecule type" value="Genomic_DNA"/>
</dbReference>
<keyword evidence="4" id="KW-0862">Zinc</keyword>
<gene>
    <name evidence="8" type="ORF">RRG08_019885</name>
</gene>
<dbReference type="AlphaFoldDB" id="A0AAE1DCT9"/>
<feature type="region of interest" description="Disordered" evidence="6">
    <location>
        <begin position="649"/>
        <end position="676"/>
    </location>
</feature>
<evidence type="ECO:0000256" key="3">
    <source>
        <dbReference type="ARBA" id="ARBA00022771"/>
    </source>
</evidence>
<evidence type="ECO:0000256" key="6">
    <source>
        <dbReference type="SAM" id="MobiDB-lite"/>
    </source>
</evidence>
<dbReference type="InterPro" id="IPR013087">
    <property type="entry name" value="Znf_C2H2_type"/>
</dbReference>
<sequence>MGDNSFITKPKHCVARSIRLEIHILLPPISIIYNLDISLMMVQALATHSHRTPLLHAIESCKVCWTCRGLITEFDELSMKKHLQFCSQRNALEKNEDVEHFVCDKSDYRMFINIKRSLDKLADDKRFISNLQSLFPQQFIKHLIDLTLSTFPNTSENLEKSVDFSDKPSYYVVTNKECQTNLEEITPRVAVQSLPFKASNIPSDPAENVAKESELCKAKTAAEDITESPVPSEEGISGSKSKLDSDDELTLSRDSYKIEKDDKVIFVCRLCSHQTSSGRQMLRHQRSHNDGHHFECDICKFSTVWRKEWKIHLQQKHRSDKFLCHICASEFQTNTALDQHIVSSHPEVNSRGPRHPLQCQLCDYVAREMSSLKEHMRKHTGEKIRCPHDGCKFTSFYARSLNKHLRQKHSKEKTQCCYICGFQTRHASSLTKHITLIHKDFKPYKCAQCSFTALYPSEIISHARSKHLKLKRFACPKCPFKTSYQLAIQKHIARHNEPDGYACLVCKEVLSSRNKARKHMEKEHSSTHFQVLEEASWEKVNANDYKIKECEDPSLDLNNIVVLNHTQRSSKKKGHKNVKDEEYTETRNIFELNENVIQASVKTSIEEIADVKTETECADANSSFELPESLLQASNNHVNSANVSESLSQQTSVYTGSRSTTAEGNPMLSGTTADFDDNENSLSSLFDLMSDFPRPTTLNRCQSASTLMFASLSPHLIDRPLTPDFFTDSPSVASFFPNFSSKNLEADSLGLGTEGAYEHATVQQTLSTPSAANLSSQQAHFRNLNPSSPLTPSFLYSPQSGAGRSLGRVNLSPSLEQESNCMEVDSVFSHLHSCPGDTSSSSAFADLGQNFTTEIQAAVASIPIPVRTTGILEDADGILQESPFPIRPNL</sequence>